<feature type="transmembrane region" description="Helical" evidence="1">
    <location>
        <begin position="16"/>
        <end position="36"/>
    </location>
</feature>
<evidence type="ECO:0000259" key="2">
    <source>
        <dbReference type="Pfam" id="PF09851"/>
    </source>
</evidence>
<dbReference type="EMBL" id="FOXS01000004">
    <property type="protein sequence ID" value="SFQ57682.1"/>
    <property type="molecule type" value="Genomic_DNA"/>
</dbReference>
<feature type="domain" description="SHOCT" evidence="2">
    <location>
        <begin position="84"/>
        <end position="111"/>
    </location>
</feature>
<sequence>MSKCLLFLGDIGGSEMMLLMVSFPILLIIHFVPSFIARKRPDFFIILLVNILTGWSIIGWLAALYLALRKVPVVGPVAQHSVADELAKLRDLRNQGVITAEEFERQKHLILN</sequence>
<protein>
    <submittedName>
        <fullName evidence="3">Short C-terminal domain-containing protein</fullName>
    </submittedName>
</protein>
<reference evidence="4" key="1">
    <citation type="submission" date="2016-10" db="EMBL/GenBank/DDBJ databases">
        <authorList>
            <person name="Varghese N."/>
            <person name="Submissions S."/>
        </authorList>
    </citation>
    <scope>NUCLEOTIDE SEQUENCE [LARGE SCALE GENOMIC DNA]</scope>
    <source>
        <strain evidence="4">OR362-8,ATCC BAA-1266,JCM 13504</strain>
    </source>
</reference>
<keyword evidence="1" id="KW-1133">Transmembrane helix</keyword>
<evidence type="ECO:0000313" key="3">
    <source>
        <dbReference type="EMBL" id="SFQ57682.1"/>
    </source>
</evidence>
<keyword evidence="1" id="KW-0472">Membrane</keyword>
<evidence type="ECO:0000256" key="1">
    <source>
        <dbReference type="SAM" id="Phobius"/>
    </source>
</evidence>
<dbReference type="OrthoDB" id="9814116at2"/>
<proteinExistence type="predicted"/>
<dbReference type="InterPro" id="IPR018649">
    <property type="entry name" value="SHOCT"/>
</dbReference>
<dbReference type="AlphaFoldDB" id="A0A1I5ZMK7"/>
<dbReference type="Pfam" id="PF14373">
    <property type="entry name" value="Imm_superinfect"/>
    <property type="match status" value="1"/>
</dbReference>
<gene>
    <name evidence="3" type="ORF">SAMN04515668_3039</name>
</gene>
<name>A0A1I5ZMK7_HYMAR</name>
<organism evidence="3 4">
    <name type="scientific">Hymenobacter arizonensis</name>
    <name type="common">Siccationidurans arizonensis</name>
    <dbReference type="NCBI Taxonomy" id="1227077"/>
    <lineage>
        <taxon>Bacteria</taxon>
        <taxon>Pseudomonadati</taxon>
        <taxon>Bacteroidota</taxon>
        <taxon>Cytophagia</taxon>
        <taxon>Cytophagales</taxon>
        <taxon>Hymenobacteraceae</taxon>
        <taxon>Hymenobacter</taxon>
    </lineage>
</organism>
<accession>A0A1I5ZMK7</accession>
<dbReference type="Pfam" id="PF09851">
    <property type="entry name" value="SHOCT"/>
    <property type="match status" value="1"/>
</dbReference>
<dbReference type="Proteomes" id="UP000199029">
    <property type="component" value="Unassembled WGS sequence"/>
</dbReference>
<keyword evidence="4" id="KW-1185">Reference proteome</keyword>
<evidence type="ECO:0000313" key="4">
    <source>
        <dbReference type="Proteomes" id="UP000199029"/>
    </source>
</evidence>
<dbReference type="STRING" id="1227077.SAMN04515668_3039"/>
<dbReference type="InterPro" id="IPR016410">
    <property type="entry name" value="Phage_imm"/>
</dbReference>
<feature type="transmembrane region" description="Helical" evidence="1">
    <location>
        <begin position="43"/>
        <end position="68"/>
    </location>
</feature>
<keyword evidence="1" id="KW-0812">Transmembrane</keyword>
<dbReference type="RefSeq" id="WP_092675179.1">
    <property type="nucleotide sequence ID" value="NZ_FOXS01000004.1"/>
</dbReference>